<evidence type="ECO:0000313" key="1">
    <source>
        <dbReference type="EMBL" id="MBB5198703.1"/>
    </source>
</evidence>
<dbReference type="InterPro" id="IPR036162">
    <property type="entry name" value="Resolvase-like_N_sf"/>
</dbReference>
<comment type="caution">
    <text evidence="1">The sequence shown here is derived from an EMBL/GenBank/DDBJ whole genome shotgun (WGS) entry which is preliminary data.</text>
</comment>
<accession>A0A840RLR4</accession>
<dbReference type="AlphaFoldDB" id="A0A840RLR4"/>
<organism evidence="1 2">
    <name type="scientific">Glaciimonas immobilis</name>
    <dbReference type="NCBI Taxonomy" id="728004"/>
    <lineage>
        <taxon>Bacteria</taxon>
        <taxon>Pseudomonadati</taxon>
        <taxon>Pseudomonadota</taxon>
        <taxon>Betaproteobacteria</taxon>
        <taxon>Burkholderiales</taxon>
        <taxon>Oxalobacteraceae</taxon>
        <taxon>Glaciimonas</taxon>
    </lineage>
</organism>
<dbReference type="Proteomes" id="UP000571084">
    <property type="component" value="Unassembled WGS sequence"/>
</dbReference>
<protein>
    <recommendedName>
        <fullName evidence="3">Resolvase/invertase-type recombinase catalytic domain-containing protein</fullName>
    </recommendedName>
</protein>
<evidence type="ECO:0008006" key="3">
    <source>
        <dbReference type="Google" id="ProtNLM"/>
    </source>
</evidence>
<dbReference type="RefSeq" id="WP_184013370.1">
    <property type="nucleotide sequence ID" value="NZ_JAAOZT010000002.1"/>
</dbReference>
<reference evidence="1 2" key="1">
    <citation type="submission" date="2020-08" db="EMBL/GenBank/DDBJ databases">
        <title>Genomic Encyclopedia of Type Strains, Phase IV (KMG-IV): sequencing the most valuable type-strain genomes for metagenomic binning, comparative biology and taxonomic classification.</title>
        <authorList>
            <person name="Goeker M."/>
        </authorList>
    </citation>
    <scope>NUCLEOTIDE SEQUENCE [LARGE SCALE GENOMIC DNA]</scope>
    <source>
        <strain evidence="1 2">DSM 23240</strain>
    </source>
</reference>
<proteinExistence type="predicted"/>
<dbReference type="SUPFAM" id="SSF53041">
    <property type="entry name" value="Resolvase-like"/>
    <property type="match status" value="1"/>
</dbReference>
<dbReference type="EMBL" id="JACHHQ010000001">
    <property type="protein sequence ID" value="MBB5198703.1"/>
    <property type="molecule type" value="Genomic_DNA"/>
</dbReference>
<keyword evidence="2" id="KW-1185">Reference proteome</keyword>
<sequence length="125" mass="13573">MSTFAYSRVSTKDQTTANQTFDIEKAGYKMDYWFADEGVSQPAAPVQSVARPDTRWGNAGGLEAGSLIGTTLLGTNQETIISGVMSAKSGNNYFTVIHLDPARLIMSLLAVGTMYKRGGKRFIVR</sequence>
<evidence type="ECO:0000313" key="2">
    <source>
        <dbReference type="Proteomes" id="UP000571084"/>
    </source>
</evidence>
<name>A0A840RLR4_9BURK</name>
<dbReference type="GO" id="GO:0003677">
    <property type="term" value="F:DNA binding"/>
    <property type="evidence" value="ECO:0007669"/>
    <property type="project" value="InterPro"/>
</dbReference>
<dbReference type="Gene3D" id="3.40.50.1390">
    <property type="entry name" value="Resolvase, N-terminal catalytic domain"/>
    <property type="match status" value="1"/>
</dbReference>
<gene>
    <name evidence="1" type="ORF">HNR39_000513</name>
</gene>
<dbReference type="GO" id="GO:0000150">
    <property type="term" value="F:DNA strand exchange activity"/>
    <property type="evidence" value="ECO:0007669"/>
    <property type="project" value="InterPro"/>
</dbReference>